<comment type="caution">
    <text evidence="1">The sequence shown here is derived from an EMBL/GenBank/DDBJ whole genome shotgun (WGS) entry which is preliminary data.</text>
</comment>
<gene>
    <name evidence="1" type="ORF">MLD38_005991</name>
</gene>
<protein>
    <submittedName>
        <fullName evidence="1">Uncharacterized protein</fullName>
    </submittedName>
</protein>
<organism evidence="1 2">
    <name type="scientific">Melastoma candidum</name>
    <dbReference type="NCBI Taxonomy" id="119954"/>
    <lineage>
        <taxon>Eukaryota</taxon>
        <taxon>Viridiplantae</taxon>
        <taxon>Streptophyta</taxon>
        <taxon>Embryophyta</taxon>
        <taxon>Tracheophyta</taxon>
        <taxon>Spermatophyta</taxon>
        <taxon>Magnoliopsida</taxon>
        <taxon>eudicotyledons</taxon>
        <taxon>Gunneridae</taxon>
        <taxon>Pentapetalae</taxon>
        <taxon>rosids</taxon>
        <taxon>malvids</taxon>
        <taxon>Myrtales</taxon>
        <taxon>Melastomataceae</taxon>
        <taxon>Melastomatoideae</taxon>
        <taxon>Melastomateae</taxon>
        <taxon>Melastoma</taxon>
    </lineage>
</organism>
<dbReference type="EMBL" id="CM042882">
    <property type="protein sequence ID" value="KAI4379735.1"/>
    <property type="molecule type" value="Genomic_DNA"/>
</dbReference>
<dbReference type="Proteomes" id="UP001057402">
    <property type="component" value="Chromosome 3"/>
</dbReference>
<proteinExistence type="predicted"/>
<evidence type="ECO:0000313" key="2">
    <source>
        <dbReference type="Proteomes" id="UP001057402"/>
    </source>
</evidence>
<name>A0ACB9RLF9_9MYRT</name>
<sequence length="114" mass="12301">MDALSKAAIAQKTWELENDIADQAAATSSASDAIFHYDESAQAKFQNEKPWANDSHYFKRVRISALALLKMVVHARSGGTIEVMGLMQGKTGGDAIIVMDAFGLPVEGTDRDEG</sequence>
<accession>A0ACB9RLF9</accession>
<evidence type="ECO:0000313" key="1">
    <source>
        <dbReference type="EMBL" id="KAI4379735.1"/>
    </source>
</evidence>
<keyword evidence="2" id="KW-1185">Reference proteome</keyword>
<reference evidence="2" key="1">
    <citation type="journal article" date="2023" name="Front. Plant Sci.">
        <title>Chromosomal-level genome assembly of Melastoma candidum provides insights into trichome evolution.</title>
        <authorList>
            <person name="Zhong Y."/>
            <person name="Wu W."/>
            <person name="Sun C."/>
            <person name="Zou P."/>
            <person name="Liu Y."/>
            <person name="Dai S."/>
            <person name="Zhou R."/>
        </authorList>
    </citation>
    <scope>NUCLEOTIDE SEQUENCE [LARGE SCALE GENOMIC DNA]</scope>
</reference>